<dbReference type="Proteomes" id="UP000245680">
    <property type="component" value="Unassembled WGS sequence"/>
</dbReference>
<dbReference type="InterPro" id="IPR025383">
    <property type="entry name" value="MrpA_C/MbhD"/>
</dbReference>
<comment type="caution">
    <text evidence="10">The sequence shown here is derived from an EMBL/GenBank/DDBJ whole genome shotgun (WGS) entry which is preliminary data.</text>
</comment>
<comment type="similarity">
    <text evidence="2">Belongs to the CPA3 antiporters (TC 2.A.63) subunit B family.</text>
</comment>
<dbReference type="Pfam" id="PF13244">
    <property type="entry name" value="MbhD"/>
    <property type="match status" value="1"/>
</dbReference>
<accession>A0A2V2LC56</accession>
<keyword evidence="6 7" id="KW-0472">Membrane</keyword>
<proteinExistence type="inferred from homology"/>
<dbReference type="PANTHER" id="PTHR33932">
    <property type="entry name" value="NA(+)/H(+) ANTIPORTER SUBUNIT B"/>
    <property type="match status" value="1"/>
</dbReference>
<dbReference type="GO" id="GO:0005886">
    <property type="term" value="C:plasma membrane"/>
    <property type="evidence" value="ECO:0007669"/>
    <property type="project" value="UniProtKB-SubCell"/>
</dbReference>
<dbReference type="InterPro" id="IPR007182">
    <property type="entry name" value="MnhB"/>
</dbReference>
<evidence type="ECO:0000259" key="9">
    <source>
        <dbReference type="Pfam" id="PF13244"/>
    </source>
</evidence>
<dbReference type="EMBL" id="QGKU01000060">
    <property type="protein sequence ID" value="PWR01104.1"/>
    <property type="molecule type" value="Genomic_DNA"/>
</dbReference>
<keyword evidence="4 7" id="KW-0812">Transmembrane</keyword>
<keyword evidence="11" id="KW-1185">Reference proteome</keyword>
<evidence type="ECO:0000313" key="11">
    <source>
        <dbReference type="Proteomes" id="UP000245680"/>
    </source>
</evidence>
<evidence type="ECO:0000256" key="3">
    <source>
        <dbReference type="ARBA" id="ARBA00022475"/>
    </source>
</evidence>
<keyword evidence="3" id="KW-1003">Cell membrane</keyword>
<feature type="transmembrane region" description="Helical" evidence="7">
    <location>
        <begin position="205"/>
        <end position="223"/>
    </location>
</feature>
<feature type="transmembrane region" description="Helical" evidence="7">
    <location>
        <begin position="175"/>
        <end position="199"/>
    </location>
</feature>
<feature type="transmembrane region" description="Helical" evidence="7">
    <location>
        <begin position="235"/>
        <end position="264"/>
    </location>
</feature>
<feature type="transmembrane region" description="Helical" evidence="7">
    <location>
        <begin position="6"/>
        <end position="22"/>
    </location>
</feature>
<sequence length="301" mass="30134">MIVFDLMLAAAILVAGWSALSAPDRTGAIAGFLVFGLLVALSWVRLDAPDVALAEAAIGSGLTGALMLRAAGRMAPPAADRVPRAQRAAAALLACGLAGGLAVAVMDLPGATIVYDPLVRADLGQSGVSNPVTAVLLNFRAWDTLLEMAVLLAALVLVAALGPRGTPRPARLGPLYTPFLRIMAPLSVLVAGHLLWLGATAPGGAFQAGAVLCGGLLALYFGGALRPAAVPAGPLWALCAAGVAVFAAAALAAEVLTGTLLAYPDGADKIWILAIEGGLTVSIGATLLLLFTGLRQGGARA</sequence>
<gene>
    <name evidence="10" type="ORF">DKT77_18240</name>
</gene>
<evidence type="ECO:0000256" key="1">
    <source>
        <dbReference type="ARBA" id="ARBA00004651"/>
    </source>
</evidence>
<dbReference type="InterPro" id="IPR050622">
    <property type="entry name" value="CPA3_antiporter_subunitB"/>
</dbReference>
<feature type="domain" description="Na+/H+ antiporter MnhB subunit-related protein" evidence="8">
    <location>
        <begin position="180"/>
        <end position="271"/>
    </location>
</feature>
<dbReference type="Pfam" id="PF04039">
    <property type="entry name" value="MnhB"/>
    <property type="match status" value="1"/>
</dbReference>
<name>A0A2V2LC56_9RHOB</name>
<protein>
    <submittedName>
        <fullName evidence="10">Sodium:proton antiporter</fullName>
    </submittedName>
</protein>
<feature type="transmembrane region" description="Helical" evidence="7">
    <location>
        <begin position="29"/>
        <end position="46"/>
    </location>
</feature>
<feature type="transmembrane region" description="Helical" evidence="7">
    <location>
        <begin position="270"/>
        <end position="291"/>
    </location>
</feature>
<evidence type="ECO:0000256" key="2">
    <source>
        <dbReference type="ARBA" id="ARBA00009425"/>
    </source>
</evidence>
<feature type="transmembrane region" description="Helical" evidence="7">
    <location>
        <begin position="52"/>
        <end position="68"/>
    </location>
</feature>
<reference evidence="10 11" key="1">
    <citation type="submission" date="2018-05" db="EMBL/GenBank/DDBJ databases">
        <title>Rhodobacteraceae gen. nov., sp. nov. isolated from sea water.</title>
        <authorList>
            <person name="Ren Y."/>
        </authorList>
    </citation>
    <scope>NUCLEOTIDE SEQUENCE [LARGE SCALE GENOMIC DNA]</scope>
    <source>
        <strain evidence="10 11">TG-679</strain>
    </source>
</reference>
<evidence type="ECO:0000256" key="5">
    <source>
        <dbReference type="ARBA" id="ARBA00022989"/>
    </source>
</evidence>
<dbReference type="RefSeq" id="WP_109813089.1">
    <property type="nucleotide sequence ID" value="NZ_QGKU01000060.1"/>
</dbReference>
<dbReference type="AlphaFoldDB" id="A0A2V2LC56"/>
<evidence type="ECO:0000256" key="7">
    <source>
        <dbReference type="SAM" id="Phobius"/>
    </source>
</evidence>
<comment type="subcellular location">
    <subcellularLocation>
        <location evidence="1">Cell membrane</location>
        <topology evidence="1">Multi-pass membrane protein</topology>
    </subcellularLocation>
</comment>
<feature type="transmembrane region" description="Helical" evidence="7">
    <location>
        <begin position="145"/>
        <end position="163"/>
    </location>
</feature>
<keyword evidence="5 7" id="KW-1133">Transmembrane helix</keyword>
<dbReference type="OrthoDB" id="4962908at2"/>
<evidence type="ECO:0000259" key="8">
    <source>
        <dbReference type="Pfam" id="PF04039"/>
    </source>
</evidence>
<organism evidence="10 11">
    <name type="scientific">Meridianimarinicoccus roseus</name>
    <dbReference type="NCBI Taxonomy" id="2072018"/>
    <lineage>
        <taxon>Bacteria</taxon>
        <taxon>Pseudomonadati</taxon>
        <taxon>Pseudomonadota</taxon>
        <taxon>Alphaproteobacteria</taxon>
        <taxon>Rhodobacterales</taxon>
        <taxon>Paracoccaceae</taxon>
        <taxon>Meridianimarinicoccus</taxon>
    </lineage>
</organism>
<dbReference type="PANTHER" id="PTHR33932:SF4">
    <property type="entry name" value="NA(+)_H(+) ANTIPORTER SUBUNIT B"/>
    <property type="match status" value="1"/>
</dbReference>
<evidence type="ECO:0000313" key="10">
    <source>
        <dbReference type="EMBL" id="PWR01104.1"/>
    </source>
</evidence>
<evidence type="ECO:0000256" key="4">
    <source>
        <dbReference type="ARBA" id="ARBA00022692"/>
    </source>
</evidence>
<feature type="transmembrane region" description="Helical" evidence="7">
    <location>
        <begin position="88"/>
        <end position="106"/>
    </location>
</feature>
<feature type="domain" description="MrpA C-terminal/MbhD" evidence="9">
    <location>
        <begin position="11"/>
        <end position="74"/>
    </location>
</feature>
<evidence type="ECO:0000256" key="6">
    <source>
        <dbReference type="ARBA" id="ARBA00023136"/>
    </source>
</evidence>